<dbReference type="AlphaFoldDB" id="A0ABD1W9T3"/>
<protein>
    <submittedName>
        <fullName evidence="2">Uncharacterized protein</fullName>
    </submittedName>
</protein>
<dbReference type="EMBL" id="JBFOLJ010000004">
    <property type="protein sequence ID" value="KAL2545538.1"/>
    <property type="molecule type" value="Genomic_DNA"/>
</dbReference>
<evidence type="ECO:0000256" key="1">
    <source>
        <dbReference type="SAM" id="MobiDB-lite"/>
    </source>
</evidence>
<name>A0ABD1W9T3_9LAMI</name>
<comment type="caution">
    <text evidence="2">The sequence shown here is derived from an EMBL/GenBank/DDBJ whole genome shotgun (WGS) entry which is preliminary data.</text>
</comment>
<evidence type="ECO:0000313" key="3">
    <source>
        <dbReference type="Proteomes" id="UP001604277"/>
    </source>
</evidence>
<feature type="region of interest" description="Disordered" evidence="1">
    <location>
        <begin position="434"/>
        <end position="456"/>
    </location>
</feature>
<gene>
    <name evidence="2" type="ORF">Fot_14771</name>
</gene>
<dbReference type="Proteomes" id="UP001604277">
    <property type="component" value="Unassembled WGS sequence"/>
</dbReference>
<evidence type="ECO:0000313" key="2">
    <source>
        <dbReference type="EMBL" id="KAL2545538.1"/>
    </source>
</evidence>
<reference evidence="3" key="1">
    <citation type="submission" date="2024-07" db="EMBL/GenBank/DDBJ databases">
        <title>Two chromosome-level genome assemblies of Korean endemic species Abeliophyllum distichum and Forsythia ovata (Oleaceae).</title>
        <authorList>
            <person name="Jang H."/>
        </authorList>
    </citation>
    <scope>NUCLEOTIDE SEQUENCE [LARGE SCALE GENOMIC DNA]</scope>
</reference>
<accession>A0ABD1W9T3</accession>
<proteinExistence type="predicted"/>
<sequence>MGVGCIALQQNSLGLLSLIKVAFESIELPGKTACGSSFLFVLFCSSSGSGLLISVGRLDDEPVDPKQELQEWFKAPWKEFMSMNADDRYEDALRKKELKNKRRRELYAKSQQEKNMQQPQSDCNSTFLVDENTVPRKRRRRAVSATKTKQVAKEIHGENIQIRQRKSMRFVGVSIPVVNCIYFYESMTCKKTMCAQPKLIPDISPGQSSWTAKVVVAEKNIARTAQQSPVKYQTMVLVDPKVVQTKNGTESHIQEVMLINERAAANKERLDEIVAQKSYLESSMFVKVCPPAKHKICKIKDIPVLLSEAYIQIKDCTGCIDATIMGEMAESFLRSKAMTLMNLTTPDKQSFIQAIRTSIDEEQILYVRATERDAEGTIVKYDVVYMFNPVTELDEPLVPSNAANNIVKSQPEHISRINKGKQIVKPVQRALFSLKDSDSSQGEEDGMPSATTIFNHSIRDRVSTIVTSSSEEDNVPPSNK</sequence>
<organism evidence="2 3">
    <name type="scientific">Forsythia ovata</name>
    <dbReference type="NCBI Taxonomy" id="205694"/>
    <lineage>
        <taxon>Eukaryota</taxon>
        <taxon>Viridiplantae</taxon>
        <taxon>Streptophyta</taxon>
        <taxon>Embryophyta</taxon>
        <taxon>Tracheophyta</taxon>
        <taxon>Spermatophyta</taxon>
        <taxon>Magnoliopsida</taxon>
        <taxon>eudicotyledons</taxon>
        <taxon>Gunneridae</taxon>
        <taxon>Pentapetalae</taxon>
        <taxon>asterids</taxon>
        <taxon>lamiids</taxon>
        <taxon>Lamiales</taxon>
        <taxon>Oleaceae</taxon>
        <taxon>Forsythieae</taxon>
        <taxon>Forsythia</taxon>
    </lineage>
</organism>
<keyword evidence="3" id="KW-1185">Reference proteome</keyword>